<evidence type="ECO:0000256" key="1">
    <source>
        <dbReference type="ARBA" id="ARBA00004371"/>
    </source>
</evidence>
<dbReference type="Gene3D" id="3.10.50.10">
    <property type="match status" value="1"/>
</dbReference>
<evidence type="ECO:0000256" key="4">
    <source>
        <dbReference type="ARBA" id="ARBA00022525"/>
    </source>
</evidence>
<dbReference type="Proteomes" id="UP000075714">
    <property type="component" value="Unassembled WGS sequence"/>
</dbReference>
<keyword evidence="5" id="KW-0732">Signal</keyword>
<dbReference type="FunFam" id="3.10.50.10:FF:000002">
    <property type="entry name" value="Chitinase domain-containing protein 1"/>
    <property type="match status" value="1"/>
</dbReference>
<evidence type="ECO:0000313" key="10">
    <source>
        <dbReference type="Proteomes" id="UP000075714"/>
    </source>
</evidence>
<keyword evidence="4" id="KW-0964">Secreted</keyword>
<dbReference type="GO" id="GO:0005576">
    <property type="term" value="C:extracellular region"/>
    <property type="evidence" value="ECO:0007669"/>
    <property type="project" value="UniProtKB-SubCell"/>
</dbReference>
<evidence type="ECO:0000256" key="3">
    <source>
        <dbReference type="ARBA" id="ARBA00009336"/>
    </source>
</evidence>
<dbReference type="GO" id="GO:0005975">
    <property type="term" value="P:carbohydrate metabolic process"/>
    <property type="evidence" value="ECO:0007669"/>
    <property type="project" value="InterPro"/>
</dbReference>
<dbReference type="GO" id="GO:0012505">
    <property type="term" value="C:endomembrane system"/>
    <property type="evidence" value="ECO:0007669"/>
    <property type="project" value="TreeGrafter"/>
</dbReference>
<gene>
    <name evidence="9" type="ORF">GPECTOR_76g807</name>
</gene>
<evidence type="ECO:0000256" key="2">
    <source>
        <dbReference type="ARBA" id="ARBA00004613"/>
    </source>
</evidence>
<dbReference type="PANTHER" id="PTHR46066:SF2">
    <property type="entry name" value="CHITINASE DOMAIN-CONTAINING PROTEIN 1"/>
    <property type="match status" value="1"/>
</dbReference>
<protein>
    <recommendedName>
        <fullName evidence="7">Chitinase domain-containing protein 1</fullName>
    </recommendedName>
</protein>
<evidence type="ECO:0000256" key="6">
    <source>
        <dbReference type="ARBA" id="ARBA00023228"/>
    </source>
</evidence>
<dbReference type="PROSITE" id="PS51910">
    <property type="entry name" value="GH18_2"/>
    <property type="match status" value="1"/>
</dbReference>
<evidence type="ECO:0000256" key="5">
    <source>
        <dbReference type="ARBA" id="ARBA00022729"/>
    </source>
</evidence>
<evidence type="ECO:0000313" key="9">
    <source>
        <dbReference type="EMBL" id="KXZ43985.1"/>
    </source>
</evidence>
<dbReference type="InterPro" id="IPR017853">
    <property type="entry name" value="GH"/>
</dbReference>
<dbReference type="EMBL" id="LSYV01000077">
    <property type="protein sequence ID" value="KXZ43985.1"/>
    <property type="molecule type" value="Genomic_DNA"/>
</dbReference>
<dbReference type="GO" id="GO:0070492">
    <property type="term" value="F:oligosaccharide binding"/>
    <property type="evidence" value="ECO:0007669"/>
    <property type="project" value="TreeGrafter"/>
</dbReference>
<dbReference type="InterPro" id="IPR001223">
    <property type="entry name" value="Glyco_hydro18_cat"/>
</dbReference>
<dbReference type="PANTHER" id="PTHR46066">
    <property type="entry name" value="CHITINASE DOMAIN-CONTAINING PROTEIN 1 FAMILY MEMBER"/>
    <property type="match status" value="1"/>
</dbReference>
<dbReference type="OrthoDB" id="523154at2759"/>
<reference evidence="10" key="1">
    <citation type="journal article" date="2016" name="Nat. Commun.">
        <title>The Gonium pectorale genome demonstrates co-option of cell cycle regulation during the evolution of multicellularity.</title>
        <authorList>
            <person name="Hanschen E.R."/>
            <person name="Marriage T.N."/>
            <person name="Ferris P.J."/>
            <person name="Hamaji T."/>
            <person name="Toyoda A."/>
            <person name="Fujiyama A."/>
            <person name="Neme R."/>
            <person name="Noguchi H."/>
            <person name="Minakuchi Y."/>
            <person name="Suzuki M."/>
            <person name="Kawai-Toyooka H."/>
            <person name="Smith D.R."/>
            <person name="Sparks H."/>
            <person name="Anderson J."/>
            <person name="Bakaric R."/>
            <person name="Luria V."/>
            <person name="Karger A."/>
            <person name="Kirschner M.W."/>
            <person name="Durand P.M."/>
            <person name="Michod R.E."/>
            <person name="Nozaki H."/>
            <person name="Olson B.J."/>
        </authorList>
    </citation>
    <scope>NUCLEOTIDE SEQUENCE [LARGE SCALE GENOMIC DNA]</scope>
    <source>
        <strain evidence="10">NIES-2863</strain>
    </source>
</reference>
<dbReference type="Pfam" id="PF00704">
    <property type="entry name" value="Glyco_hydro_18"/>
    <property type="match status" value="1"/>
</dbReference>
<comment type="subcellular location">
    <subcellularLocation>
        <location evidence="1">Lysosome</location>
    </subcellularLocation>
    <subcellularLocation>
        <location evidence="2">Secreted</location>
    </subcellularLocation>
</comment>
<comment type="similarity">
    <text evidence="3">Belongs to the glycosyl hydrolase 18 family.</text>
</comment>
<dbReference type="SUPFAM" id="SSF51445">
    <property type="entry name" value="(Trans)glycosidases"/>
    <property type="match status" value="1"/>
</dbReference>
<accession>A0A150G3B4</accession>
<dbReference type="Gene3D" id="3.20.20.80">
    <property type="entry name" value="Glycosidases"/>
    <property type="match status" value="1"/>
</dbReference>
<organism evidence="9 10">
    <name type="scientific">Gonium pectorale</name>
    <name type="common">Green alga</name>
    <dbReference type="NCBI Taxonomy" id="33097"/>
    <lineage>
        <taxon>Eukaryota</taxon>
        <taxon>Viridiplantae</taxon>
        <taxon>Chlorophyta</taxon>
        <taxon>core chlorophytes</taxon>
        <taxon>Chlorophyceae</taxon>
        <taxon>CS clade</taxon>
        <taxon>Chlamydomonadales</taxon>
        <taxon>Volvocaceae</taxon>
        <taxon>Gonium</taxon>
    </lineage>
</organism>
<dbReference type="STRING" id="33097.A0A150G3B4"/>
<dbReference type="GO" id="GO:0005764">
    <property type="term" value="C:lysosome"/>
    <property type="evidence" value="ECO:0007669"/>
    <property type="project" value="UniProtKB-SubCell"/>
</dbReference>
<name>A0A150G3B4_GONPE</name>
<evidence type="ECO:0000256" key="7">
    <source>
        <dbReference type="ARBA" id="ARBA00040976"/>
    </source>
</evidence>
<evidence type="ECO:0000259" key="8">
    <source>
        <dbReference type="PROSITE" id="PS51910"/>
    </source>
</evidence>
<sequence length="512" mass="57180">MIHADPAPLPLQKGREYYSDTTVRRFKGFVLAYVTPWNKAGYDNAVRFRHKLDAVSPVWFQIKQAKDEPRPTITGEHDVNQTWIEELRQDGAGPLVVPRFIIEAKPEEQLQLMRNGRELIEELGTTVIGSGFDGMVLEAWSGWVSINGLAHPQFRQLVFELIAALSKVLRENNKKLFLAVPPLYPANEKTPWIDRADFIEMSQHVDGFSSMTYDYSLTNGRSGPNAPTPWINNNLQLLEKGSGEGDPALPDEARRAFLMGIAFYGWDMSARTGAAAVTVDGLVKLLNKHDPELQWEEHGEEHFFEYKDKTGAEHHVWYPTPRSVELRIQTAPGIPNYQEGIFTYKGNRQAPWKSEQTHSYSHPKEYTGRILNGSLVHTGGNTEMAMTTHHTLERPQFPPGTIRAPNFTQPQYVPTEDPALDELHAVAHAISPQLPALLEACRAYHLHSPDGWITTGGFMSAARNAGLQLSRAEFLALERALTKDTMGRVNYLQLEALVTAIVAGDGAAAGEA</sequence>
<dbReference type="InterPro" id="IPR029070">
    <property type="entry name" value="Chitinase_insertion_sf"/>
</dbReference>
<comment type="caution">
    <text evidence="9">The sequence shown here is derived from an EMBL/GenBank/DDBJ whole genome shotgun (WGS) entry which is preliminary data.</text>
</comment>
<keyword evidence="10" id="KW-1185">Reference proteome</keyword>
<feature type="domain" description="GH18" evidence="8">
    <location>
        <begin position="28"/>
        <end position="365"/>
    </location>
</feature>
<proteinExistence type="inferred from homology"/>
<keyword evidence="6" id="KW-0458">Lysosome</keyword>
<dbReference type="AlphaFoldDB" id="A0A150G3B4"/>